<feature type="domain" description="DUF7793" evidence="1">
    <location>
        <begin position="12"/>
        <end position="119"/>
    </location>
</feature>
<evidence type="ECO:0000259" key="1">
    <source>
        <dbReference type="Pfam" id="PF25056"/>
    </source>
</evidence>
<reference evidence="2 3" key="1">
    <citation type="submission" date="2023-07" db="EMBL/GenBank/DDBJ databases">
        <title>Sorghum-associated microbial communities from plants grown in Nebraska, USA.</title>
        <authorList>
            <person name="Schachtman D."/>
        </authorList>
    </citation>
    <scope>NUCLEOTIDE SEQUENCE [LARGE SCALE GENOMIC DNA]</scope>
    <source>
        <strain evidence="2 3">CC523</strain>
    </source>
</reference>
<dbReference type="Gene3D" id="3.40.1680.10">
    <property type="entry name" value="yp_829618.1 domain like"/>
    <property type="match status" value="1"/>
</dbReference>
<accession>A0ABT9TJC8</accession>
<dbReference type="Pfam" id="PF25056">
    <property type="entry name" value="DUF7793"/>
    <property type="match status" value="1"/>
</dbReference>
<evidence type="ECO:0000313" key="3">
    <source>
        <dbReference type="Proteomes" id="UP001244563"/>
    </source>
</evidence>
<keyword evidence="3" id="KW-1185">Reference proteome</keyword>
<protein>
    <recommendedName>
        <fullName evidence="1">DUF7793 domain-containing protein</fullName>
    </recommendedName>
</protein>
<evidence type="ECO:0000313" key="2">
    <source>
        <dbReference type="EMBL" id="MDQ0100617.1"/>
    </source>
</evidence>
<comment type="caution">
    <text evidence="2">The sequence shown here is derived from an EMBL/GenBank/DDBJ whole genome shotgun (WGS) entry which is preliminary data.</text>
</comment>
<gene>
    <name evidence="2" type="ORF">J2T10_000236</name>
</gene>
<dbReference type="GeneID" id="84019225"/>
<dbReference type="RefSeq" id="WP_039242673.1">
    <property type="nucleotide sequence ID" value="NZ_BMRR01000001.1"/>
</dbReference>
<proteinExistence type="predicted"/>
<dbReference type="Proteomes" id="UP001244563">
    <property type="component" value="Unassembled WGS sequence"/>
</dbReference>
<sequence length="137" mass="14916">MEQIELDDSVLRLEKGVLHLVWNHGVRIEAGNARAAVDAVNRLADGRKLPLLVDMAATGFLSRRAREVFEEPCAASRIALLGESPVDRTVVQYQLHTSKVPCPTMFFTSRLEALGWLAEASTAEGASVSAGRPTGFR</sequence>
<name>A0ABT9TJC8_PAENI</name>
<dbReference type="InterPro" id="IPR056695">
    <property type="entry name" value="DUF7793"/>
</dbReference>
<dbReference type="Gene3D" id="3.40.970.30">
    <property type="entry name" value="yp_829618.1 like domains"/>
    <property type="match status" value="1"/>
</dbReference>
<dbReference type="EMBL" id="JAUSSW010000001">
    <property type="protein sequence ID" value="MDQ0100617.1"/>
    <property type="molecule type" value="Genomic_DNA"/>
</dbReference>
<organism evidence="2 3">
    <name type="scientific">Paenarthrobacter nicotinovorans</name>
    <name type="common">Arthrobacter nicotinovorans</name>
    <dbReference type="NCBI Taxonomy" id="29320"/>
    <lineage>
        <taxon>Bacteria</taxon>
        <taxon>Bacillati</taxon>
        <taxon>Actinomycetota</taxon>
        <taxon>Actinomycetes</taxon>
        <taxon>Micrococcales</taxon>
        <taxon>Micrococcaceae</taxon>
        <taxon>Paenarthrobacter</taxon>
    </lineage>
</organism>